<gene>
    <name evidence="1" type="ORF">LCGC14_0989570</name>
</gene>
<dbReference type="EMBL" id="LAZR01003748">
    <property type="protein sequence ID" value="KKN15082.1"/>
    <property type="molecule type" value="Genomic_DNA"/>
</dbReference>
<protein>
    <submittedName>
        <fullName evidence="1">Uncharacterized protein</fullName>
    </submittedName>
</protein>
<accession>A0A0F9NSW1</accession>
<reference evidence="1" key="1">
    <citation type="journal article" date="2015" name="Nature">
        <title>Complex archaea that bridge the gap between prokaryotes and eukaryotes.</title>
        <authorList>
            <person name="Spang A."/>
            <person name="Saw J.H."/>
            <person name="Jorgensen S.L."/>
            <person name="Zaremba-Niedzwiedzka K."/>
            <person name="Martijn J."/>
            <person name="Lind A.E."/>
            <person name="van Eijk R."/>
            <person name="Schleper C."/>
            <person name="Guy L."/>
            <person name="Ettema T.J."/>
        </authorList>
    </citation>
    <scope>NUCLEOTIDE SEQUENCE</scope>
</reference>
<sequence length="170" mass="18236">MMACIGYGQDSTNPQLLRSSKAIAALNTVPYLHMAFEDSTELIAITQDAWYLITNGDTTLWTTQASTRMTAAGDTATISIAGDYMGSLTVNYIATAADSLHIRFAKNHAGVFPEVSEVSIGTEDHALTFVTLLPGLVAGDDIKPQIMNSNGNDDCTILGGSLVLWLIRYD</sequence>
<dbReference type="AlphaFoldDB" id="A0A0F9NSW1"/>
<comment type="caution">
    <text evidence="1">The sequence shown here is derived from an EMBL/GenBank/DDBJ whole genome shotgun (WGS) entry which is preliminary data.</text>
</comment>
<proteinExistence type="predicted"/>
<evidence type="ECO:0000313" key="1">
    <source>
        <dbReference type="EMBL" id="KKN15082.1"/>
    </source>
</evidence>
<name>A0A0F9NSW1_9ZZZZ</name>
<organism evidence="1">
    <name type="scientific">marine sediment metagenome</name>
    <dbReference type="NCBI Taxonomy" id="412755"/>
    <lineage>
        <taxon>unclassified sequences</taxon>
        <taxon>metagenomes</taxon>
        <taxon>ecological metagenomes</taxon>
    </lineage>
</organism>